<dbReference type="InterPro" id="IPR006076">
    <property type="entry name" value="FAD-dep_OxRdtase"/>
</dbReference>
<dbReference type="Pfam" id="PF01266">
    <property type="entry name" value="DAO"/>
    <property type="match status" value="1"/>
</dbReference>
<dbReference type="SUPFAM" id="SSF51905">
    <property type="entry name" value="FAD/NAD(P)-binding domain"/>
    <property type="match status" value="1"/>
</dbReference>
<gene>
    <name evidence="3" type="ORF">Ga0061067_10883</name>
</gene>
<dbReference type="GO" id="GO:0016491">
    <property type="term" value="F:oxidoreductase activity"/>
    <property type="evidence" value="ECO:0007669"/>
    <property type="project" value="UniProtKB-KW"/>
</dbReference>
<dbReference type="Gene3D" id="3.50.50.60">
    <property type="entry name" value="FAD/NAD(P)-binding domain"/>
    <property type="match status" value="1"/>
</dbReference>
<dbReference type="AlphaFoldDB" id="A0A0K6I3P5"/>
<dbReference type="PANTHER" id="PTHR13847:SF289">
    <property type="entry name" value="GLYCINE OXIDASE"/>
    <property type="match status" value="1"/>
</dbReference>
<dbReference type="Gene3D" id="3.30.9.10">
    <property type="entry name" value="D-Amino Acid Oxidase, subunit A, domain 2"/>
    <property type="match status" value="1"/>
</dbReference>
<dbReference type="Proteomes" id="UP000183900">
    <property type="component" value="Unassembled WGS sequence"/>
</dbReference>
<evidence type="ECO:0000259" key="2">
    <source>
        <dbReference type="Pfam" id="PF01266"/>
    </source>
</evidence>
<accession>A0A0K6I3P5</accession>
<keyword evidence="4" id="KW-1185">Reference proteome</keyword>
<keyword evidence="1" id="KW-0560">Oxidoreductase</keyword>
<dbReference type="OrthoDB" id="7818064at2"/>
<organism evidence="3 4">
    <name type="scientific">Pannonibacter indicus</name>
    <dbReference type="NCBI Taxonomy" id="466044"/>
    <lineage>
        <taxon>Bacteria</taxon>
        <taxon>Pseudomonadati</taxon>
        <taxon>Pseudomonadota</taxon>
        <taxon>Alphaproteobacteria</taxon>
        <taxon>Hyphomicrobiales</taxon>
        <taxon>Stappiaceae</taxon>
        <taxon>Pannonibacter</taxon>
    </lineage>
</organism>
<dbReference type="EMBL" id="CYHE01000008">
    <property type="protein sequence ID" value="CUA97774.1"/>
    <property type="molecule type" value="Genomic_DNA"/>
</dbReference>
<dbReference type="RefSeq" id="WP_055456118.1">
    <property type="nucleotide sequence ID" value="NZ_CYHE01000008.1"/>
</dbReference>
<name>A0A0K6I3P5_9HYPH</name>
<dbReference type="GO" id="GO:0005737">
    <property type="term" value="C:cytoplasm"/>
    <property type="evidence" value="ECO:0007669"/>
    <property type="project" value="TreeGrafter"/>
</dbReference>
<evidence type="ECO:0000256" key="1">
    <source>
        <dbReference type="ARBA" id="ARBA00023002"/>
    </source>
</evidence>
<evidence type="ECO:0000313" key="3">
    <source>
        <dbReference type="EMBL" id="CUA97774.1"/>
    </source>
</evidence>
<evidence type="ECO:0000313" key="4">
    <source>
        <dbReference type="Proteomes" id="UP000183900"/>
    </source>
</evidence>
<sequence length="382" mass="39211">MTQQPSPAILQGAPDVLVIGAGVFGLSIARAAAEAGLSVTLVEADQVGSGASGGVLGALMPHMPARWNAKKAFQFEALAGLEGHIAQLEAETGLETGYRRCGRVLPITTADLLTHHHARAAEARTHWNTPVTGFAYEIEEAGDHAAWLAPEAAPFGVVRETLAARISPRRYLQALALAFSARGRLITGAPVASVSGSAPSVTLADGEILSAGAIVLAQGFSSFAMLEALTGKPLGEGEKGQALRVAAPELSAMPAVYCDGLYVVPHGDGTVAIGSTAIAGRTDTEAEAAPAAALLARAIRFCPALAGRALVETWAGVRPKPFGRDPLVGRVPGFDSIFTATGGFKISFGIAHLVGAALAAELCGKEPEHPLPPTFRTSAHFA</sequence>
<feature type="domain" description="FAD dependent oxidoreductase" evidence="2">
    <location>
        <begin position="15"/>
        <end position="354"/>
    </location>
</feature>
<dbReference type="PANTHER" id="PTHR13847">
    <property type="entry name" value="SARCOSINE DEHYDROGENASE-RELATED"/>
    <property type="match status" value="1"/>
</dbReference>
<protein>
    <submittedName>
        <fullName evidence="3">Glycine/D-amino acid oxidase (Deaminating)</fullName>
    </submittedName>
</protein>
<dbReference type="SUPFAM" id="SSF54373">
    <property type="entry name" value="FAD-linked reductases, C-terminal domain"/>
    <property type="match status" value="1"/>
</dbReference>
<proteinExistence type="predicted"/>
<reference evidence="4" key="1">
    <citation type="submission" date="2015-08" db="EMBL/GenBank/DDBJ databases">
        <authorList>
            <person name="Varghese N."/>
        </authorList>
    </citation>
    <scope>NUCLEOTIDE SEQUENCE [LARGE SCALE GENOMIC DNA]</scope>
    <source>
        <strain evidence="4">DSM 23407</strain>
    </source>
</reference>
<dbReference type="InterPro" id="IPR036188">
    <property type="entry name" value="FAD/NAD-bd_sf"/>
</dbReference>